<sequence length="131" mass="13557">MAALASVDDYKARYGEPADEARTGVLLQDASDLMLAAFEDRIGEYTEGACPAFDRAAPAVCCLLVNRVLSAPSAMAGATQYSQGAGIYTASVTYGSALGEMYLGKSDLRRLGLTGQALGALTPLERGGVAE</sequence>
<dbReference type="InterPro" id="IPR018963">
    <property type="entry name" value="Mycophage_D29_Gp19"/>
</dbReference>
<name>A0A6N9JJT8_9ACTN</name>
<comment type="caution">
    <text evidence="1">The sequence shown here is derived from an EMBL/GenBank/DDBJ whole genome shotgun (WGS) entry which is preliminary data.</text>
</comment>
<dbReference type="RefSeq" id="WP_161160832.1">
    <property type="nucleotide sequence ID" value="NZ_JADMWW010000013.1"/>
</dbReference>
<protein>
    <recommendedName>
        <fullName evidence="3">Phage protein Gp19/Gp15/Gp42</fullName>
    </recommendedName>
</protein>
<proteinExistence type="predicted"/>
<evidence type="ECO:0000313" key="1">
    <source>
        <dbReference type="EMBL" id="MZJ39987.1"/>
    </source>
</evidence>
<dbReference type="Proteomes" id="UP000469380">
    <property type="component" value="Unassembled WGS sequence"/>
</dbReference>
<dbReference type="Pfam" id="PF09355">
    <property type="entry name" value="Phage_Gp19"/>
    <property type="match status" value="1"/>
</dbReference>
<dbReference type="EMBL" id="WWSR01000015">
    <property type="protein sequence ID" value="MZJ39987.1"/>
    <property type="molecule type" value="Genomic_DNA"/>
</dbReference>
<reference evidence="1 2" key="1">
    <citation type="journal article" date="2019" name="Nat. Med.">
        <title>A library of human gut bacterial isolates paired with longitudinal multiomics data enables mechanistic microbiome research.</title>
        <authorList>
            <person name="Poyet M."/>
            <person name="Groussin M."/>
            <person name="Gibbons S.M."/>
            <person name="Avila-Pacheco J."/>
            <person name="Jiang X."/>
            <person name="Kearney S.M."/>
            <person name="Perrotta A.R."/>
            <person name="Berdy B."/>
            <person name="Zhao S."/>
            <person name="Lieberman T.D."/>
            <person name="Swanson P.K."/>
            <person name="Smith M."/>
            <person name="Roesemann S."/>
            <person name="Alexander J.E."/>
            <person name="Rich S.A."/>
            <person name="Livny J."/>
            <person name="Vlamakis H."/>
            <person name="Clish C."/>
            <person name="Bullock K."/>
            <person name="Deik A."/>
            <person name="Scott J."/>
            <person name="Pierce K.A."/>
            <person name="Xavier R.J."/>
            <person name="Alm E.J."/>
        </authorList>
    </citation>
    <scope>NUCLEOTIDE SEQUENCE [LARGE SCALE GENOMIC DNA]</scope>
    <source>
        <strain evidence="1 2">BIOML-A20</strain>
    </source>
</reference>
<organism evidence="1 2">
    <name type="scientific">Collinsella aerofaciens</name>
    <dbReference type="NCBI Taxonomy" id="74426"/>
    <lineage>
        <taxon>Bacteria</taxon>
        <taxon>Bacillati</taxon>
        <taxon>Actinomycetota</taxon>
        <taxon>Coriobacteriia</taxon>
        <taxon>Coriobacteriales</taxon>
        <taxon>Coriobacteriaceae</taxon>
        <taxon>Collinsella</taxon>
    </lineage>
</organism>
<evidence type="ECO:0000313" key="2">
    <source>
        <dbReference type="Proteomes" id="UP000469380"/>
    </source>
</evidence>
<accession>A0A6N9JJT8</accession>
<evidence type="ECO:0008006" key="3">
    <source>
        <dbReference type="Google" id="ProtNLM"/>
    </source>
</evidence>
<gene>
    <name evidence="1" type="ORF">GT464_08550</name>
</gene>
<dbReference type="AlphaFoldDB" id="A0A6N9JJT8"/>